<dbReference type="SUPFAM" id="SSF56112">
    <property type="entry name" value="Protein kinase-like (PK-like)"/>
    <property type="match status" value="1"/>
</dbReference>
<dbReference type="InterPro" id="IPR011009">
    <property type="entry name" value="Kinase-like_dom_sf"/>
</dbReference>
<evidence type="ECO:0000313" key="2">
    <source>
        <dbReference type="Proteomes" id="UP000234323"/>
    </source>
</evidence>
<dbReference type="Gene3D" id="1.10.10.1010">
    <property type="entry name" value="Intein homing endonuclease, domain IV"/>
    <property type="match status" value="1"/>
</dbReference>
<proteinExistence type="predicted"/>
<gene>
    <name evidence="1" type="ORF">RhiirA4_452148</name>
</gene>
<protein>
    <submittedName>
        <fullName evidence="1">Uncharacterized protein</fullName>
    </submittedName>
</protein>
<dbReference type="EMBL" id="LLXI01000049">
    <property type="protein sequence ID" value="PKY39024.1"/>
    <property type="molecule type" value="Genomic_DNA"/>
</dbReference>
<dbReference type="Proteomes" id="UP000234323">
    <property type="component" value="Unassembled WGS sequence"/>
</dbReference>
<keyword evidence="2" id="KW-1185">Reference proteome</keyword>
<comment type="caution">
    <text evidence="1">The sequence shown here is derived from an EMBL/GenBank/DDBJ whole genome shotgun (WGS) entry which is preliminary data.</text>
</comment>
<organism evidence="1 2">
    <name type="scientific">Rhizophagus irregularis</name>
    <dbReference type="NCBI Taxonomy" id="588596"/>
    <lineage>
        <taxon>Eukaryota</taxon>
        <taxon>Fungi</taxon>
        <taxon>Fungi incertae sedis</taxon>
        <taxon>Mucoromycota</taxon>
        <taxon>Glomeromycotina</taxon>
        <taxon>Glomeromycetes</taxon>
        <taxon>Glomerales</taxon>
        <taxon>Glomeraceae</taxon>
        <taxon>Rhizophagus</taxon>
    </lineage>
</organism>
<dbReference type="AlphaFoldDB" id="A0A2I1FXE7"/>
<evidence type="ECO:0000313" key="1">
    <source>
        <dbReference type="EMBL" id="PKY39024.1"/>
    </source>
</evidence>
<dbReference type="VEuPathDB" id="FungiDB:FUN_024668"/>
<reference evidence="1 2" key="1">
    <citation type="submission" date="2015-10" db="EMBL/GenBank/DDBJ databases">
        <title>Genome analyses suggest a sexual origin of heterokaryosis in a supposedly ancient asexual fungus.</title>
        <authorList>
            <person name="Ropars J."/>
            <person name="Sedzielewska K."/>
            <person name="Noel J."/>
            <person name="Charron P."/>
            <person name="Farinelli L."/>
            <person name="Marton T."/>
            <person name="Kruger M."/>
            <person name="Pelin A."/>
            <person name="Brachmann A."/>
            <person name="Corradi N."/>
        </authorList>
    </citation>
    <scope>NUCLEOTIDE SEQUENCE [LARGE SCALE GENOMIC DNA]</scope>
    <source>
        <strain evidence="1 2">A4</strain>
    </source>
</reference>
<accession>A0A2I1FXE7</accession>
<name>A0A2I1FXE7_9GLOM</name>
<sequence>MCDVCYEFFIPSGNKVIDDFISYTLSSNEENGRMIFVPYYKFKNIELIGGKIYKAIWIDSKISWWGTQDYPQQNESEIVALKKLNNSRNITSKELNELKMFYHYSSNRKNKSIYAKFDFVNIYYDITQDPITQDFIFIMPYYNSDLTHYIIKDFYKVKICDLGTSKSATENDDNNDNEEDNVYGIIPCVVPETFLG</sequence>